<name>A0ABS3VKX9_MICEH</name>
<evidence type="ECO:0000256" key="2">
    <source>
        <dbReference type="ARBA" id="ARBA00006376"/>
    </source>
</evidence>
<comment type="cofactor">
    <cofactor evidence="1 6">
        <name>pyridoxal 5'-phosphate</name>
        <dbReference type="ChEBI" id="CHEBI:597326"/>
    </cofactor>
</comment>
<evidence type="ECO:0000313" key="8">
    <source>
        <dbReference type="EMBL" id="MBO4205182.1"/>
    </source>
</evidence>
<feature type="binding site" evidence="6">
    <location>
        <begin position="125"/>
        <end position="127"/>
    </location>
    <ligand>
        <name>(6S)-5,6,7,8-tetrahydrofolate</name>
        <dbReference type="ChEBI" id="CHEBI:57453"/>
    </ligand>
</feature>
<keyword evidence="9" id="KW-1185">Reference proteome</keyword>
<comment type="pathway">
    <text evidence="6">One-carbon metabolism; tetrahydrofolate interconversion.</text>
</comment>
<dbReference type="PIRSF" id="PIRSF000412">
    <property type="entry name" value="SHMT"/>
    <property type="match status" value="1"/>
</dbReference>
<dbReference type="InterPro" id="IPR039429">
    <property type="entry name" value="SHMT-like_dom"/>
</dbReference>
<comment type="function">
    <text evidence="6">Catalyzes the reversible interconversion of serine and glycine with tetrahydrofolate (THF) serving as the one-carbon carrier. This reaction serves as the major source of one-carbon groups required for the biosynthesis of purines, thymidylate, methionine, and other important biomolecules. Also exhibits THF-independent aldolase activity toward beta-hydroxyamino acids, producing glycine and aldehydes, via a retro-aldol mechanism.</text>
</comment>
<dbReference type="SUPFAM" id="SSF53383">
    <property type="entry name" value="PLP-dependent transferases"/>
    <property type="match status" value="1"/>
</dbReference>
<dbReference type="InterPro" id="IPR015422">
    <property type="entry name" value="PyrdxlP-dep_Trfase_small"/>
</dbReference>
<dbReference type="PANTHER" id="PTHR11680:SF35">
    <property type="entry name" value="SERINE HYDROXYMETHYLTRANSFERASE 1"/>
    <property type="match status" value="1"/>
</dbReference>
<comment type="catalytic activity">
    <reaction evidence="6">
        <text>(6R)-5,10-methylene-5,6,7,8-tetrahydrofolate + glycine + H2O = (6S)-5,6,7,8-tetrahydrofolate + L-serine</text>
        <dbReference type="Rhea" id="RHEA:15481"/>
        <dbReference type="ChEBI" id="CHEBI:15377"/>
        <dbReference type="ChEBI" id="CHEBI:15636"/>
        <dbReference type="ChEBI" id="CHEBI:33384"/>
        <dbReference type="ChEBI" id="CHEBI:57305"/>
        <dbReference type="ChEBI" id="CHEBI:57453"/>
        <dbReference type="EC" id="2.1.2.1"/>
    </reaction>
</comment>
<evidence type="ECO:0000256" key="4">
    <source>
        <dbReference type="ARBA" id="ARBA00022679"/>
    </source>
</evidence>
<accession>A0ABS3VKX9</accession>
<dbReference type="CDD" id="cd00378">
    <property type="entry name" value="SHMT"/>
    <property type="match status" value="1"/>
</dbReference>
<evidence type="ECO:0000256" key="1">
    <source>
        <dbReference type="ARBA" id="ARBA00001933"/>
    </source>
</evidence>
<dbReference type="InterPro" id="IPR015421">
    <property type="entry name" value="PyrdxlP-dep_Trfase_major"/>
</dbReference>
<keyword evidence="6" id="KW-0028">Amino-acid biosynthesis</keyword>
<evidence type="ECO:0000313" key="9">
    <source>
        <dbReference type="Proteomes" id="UP000823521"/>
    </source>
</evidence>
<feature type="domain" description="Serine hydroxymethyltransferase-like" evidence="7">
    <location>
        <begin position="8"/>
        <end position="390"/>
    </location>
</feature>
<dbReference type="Gene3D" id="3.40.640.10">
    <property type="entry name" value="Type I PLP-dependent aspartate aminotransferase-like (Major domain)"/>
    <property type="match status" value="1"/>
</dbReference>
<comment type="subcellular location">
    <subcellularLocation>
        <location evidence="6">Cytoplasm</location>
    </subcellularLocation>
</comment>
<keyword evidence="3 6" id="KW-0554">One-carbon metabolism</keyword>
<protein>
    <recommendedName>
        <fullName evidence="6">Serine hydroxymethyltransferase</fullName>
        <shortName evidence="6">SHMT</shortName>
        <shortName evidence="6">Serine methylase</shortName>
        <ecNumber evidence="6">2.1.2.1</ecNumber>
    </recommendedName>
</protein>
<keyword evidence="4 6" id="KW-0808">Transferase</keyword>
<dbReference type="NCBIfam" id="NF000586">
    <property type="entry name" value="PRK00011.1"/>
    <property type="match status" value="1"/>
</dbReference>
<dbReference type="InterPro" id="IPR049943">
    <property type="entry name" value="Ser_HO-MeTrfase-like"/>
</dbReference>
<keyword evidence="8" id="KW-0032">Aminotransferase</keyword>
<dbReference type="InterPro" id="IPR001085">
    <property type="entry name" value="Ser_HO-MeTrfase"/>
</dbReference>
<dbReference type="EC" id="2.1.2.1" evidence="6"/>
<evidence type="ECO:0000256" key="6">
    <source>
        <dbReference type="HAMAP-Rule" id="MF_00051"/>
    </source>
</evidence>
<dbReference type="PANTHER" id="PTHR11680">
    <property type="entry name" value="SERINE HYDROXYMETHYLTRANSFERASE"/>
    <property type="match status" value="1"/>
</dbReference>
<keyword evidence="5 6" id="KW-0663">Pyridoxal phosphate</keyword>
<evidence type="ECO:0000256" key="3">
    <source>
        <dbReference type="ARBA" id="ARBA00022563"/>
    </source>
</evidence>
<organism evidence="8 9">
    <name type="scientific">Micromonospora echinofusca</name>
    <dbReference type="NCBI Taxonomy" id="47858"/>
    <lineage>
        <taxon>Bacteria</taxon>
        <taxon>Bacillati</taxon>
        <taxon>Actinomycetota</taxon>
        <taxon>Actinomycetes</taxon>
        <taxon>Micromonosporales</taxon>
        <taxon>Micromonosporaceae</taxon>
        <taxon>Micromonospora</taxon>
    </lineage>
</organism>
<feature type="binding site" evidence="6">
    <location>
        <position position="121"/>
    </location>
    <ligand>
        <name>(6S)-5,6,7,8-tetrahydrofolate</name>
        <dbReference type="ChEBI" id="CHEBI:57453"/>
    </ligand>
</feature>
<dbReference type="Proteomes" id="UP000823521">
    <property type="component" value="Unassembled WGS sequence"/>
</dbReference>
<reference evidence="8 9" key="1">
    <citation type="submission" date="2019-12" db="EMBL/GenBank/DDBJ databases">
        <title>Whole genome sequencing of endophytic Actinobacterium Micromonospora sp. MPMI6T.</title>
        <authorList>
            <person name="Evv R."/>
            <person name="Podile A.R."/>
        </authorList>
    </citation>
    <scope>NUCLEOTIDE SEQUENCE [LARGE SCALE GENOMIC DNA]</scope>
    <source>
        <strain evidence="8 9">MPMI6</strain>
    </source>
</reference>
<dbReference type="Gene3D" id="3.90.1150.10">
    <property type="entry name" value="Aspartate Aminotransferase, domain 1"/>
    <property type="match status" value="1"/>
</dbReference>
<dbReference type="EMBL" id="WVUH01000017">
    <property type="protein sequence ID" value="MBO4205182.1"/>
    <property type="molecule type" value="Genomic_DNA"/>
</dbReference>
<comment type="caution">
    <text evidence="6">Lacks conserved residue(s) required for the propagation of feature annotation.</text>
</comment>
<dbReference type="RefSeq" id="WP_208811369.1">
    <property type="nucleotide sequence ID" value="NZ_WVUH01000017.1"/>
</dbReference>
<feature type="modified residue" description="N6-(pyridoxal phosphate)lysine" evidence="6">
    <location>
        <position position="230"/>
    </location>
</feature>
<feature type="site" description="Plays an important role in substrate specificity" evidence="6">
    <location>
        <position position="229"/>
    </location>
</feature>
<gene>
    <name evidence="6" type="primary">glyA</name>
    <name evidence="8" type="ORF">GSF22_04040</name>
</gene>
<dbReference type="Pfam" id="PF00464">
    <property type="entry name" value="SHMT"/>
    <property type="match status" value="1"/>
</dbReference>
<evidence type="ECO:0000256" key="5">
    <source>
        <dbReference type="ARBA" id="ARBA00022898"/>
    </source>
</evidence>
<keyword evidence="6" id="KW-0963">Cytoplasm</keyword>
<dbReference type="GO" id="GO:0008483">
    <property type="term" value="F:transaminase activity"/>
    <property type="evidence" value="ECO:0007669"/>
    <property type="project" value="UniProtKB-KW"/>
</dbReference>
<dbReference type="InterPro" id="IPR019798">
    <property type="entry name" value="Ser_HO-MeTrfase_PLP_BS"/>
</dbReference>
<comment type="pathway">
    <text evidence="6">Amino-acid biosynthesis; glycine biosynthesis; glycine from L-serine: step 1/1.</text>
</comment>
<dbReference type="HAMAP" id="MF_00051">
    <property type="entry name" value="SHMT"/>
    <property type="match status" value="1"/>
</dbReference>
<dbReference type="PROSITE" id="PS00096">
    <property type="entry name" value="SHMT"/>
    <property type="match status" value="1"/>
</dbReference>
<proteinExistence type="inferred from homology"/>
<dbReference type="InterPro" id="IPR015424">
    <property type="entry name" value="PyrdxlP-dep_Trfase"/>
</dbReference>
<comment type="similarity">
    <text evidence="2 6">Belongs to the SHMT family.</text>
</comment>
<evidence type="ECO:0000259" key="7">
    <source>
        <dbReference type="Pfam" id="PF00464"/>
    </source>
</evidence>
<sequence>MWDHTQSLAEVDPEIHAAVRAELRRQQHTLELIASENFAPVAVMEAQGSVLTNKYAEGYPGRRYYGGCEHVDVVEQLAIDRVKQLFGAGFANVQPHSGAQANAAAMFALLDPGDTILGLDLAHGGHLTHGMRLNFSGKLYNVVAYQVRRSDYKVDMEELERLALQHRPKLIVAGWSAYPMHLDFAEFRRIADLVGAYLMVDMAHFAGLVAAGLHPNPVPHADVVTTTTHKTLGGPRGGVILTNRADLAKAINSAVFPGQQGGPLEHVIAAKAVAFKMAATEEFRDRQRRAIHGARILAGRLLADDAQAVGITVLAGGTEVHLVLVDLRRSELDGKQAEDRLHSVGVTVNRNAVPFDPRPPMISSGLRVGTPALATRGFGPVEFTEVADIIANTLITTPTDESLAEARSRVAALAAKFPLYPGL</sequence>
<comment type="subunit">
    <text evidence="6">Homodimer.</text>
</comment>
<comment type="caution">
    <text evidence="8">The sequence shown here is derived from an EMBL/GenBank/DDBJ whole genome shotgun (WGS) entry which is preliminary data.</text>
</comment>